<dbReference type="OrthoDB" id="23692at2"/>
<dbReference type="SUPFAM" id="SSF55781">
    <property type="entry name" value="GAF domain-like"/>
    <property type="match status" value="1"/>
</dbReference>
<evidence type="ECO:0000259" key="1">
    <source>
        <dbReference type="PROSITE" id="PS50887"/>
    </source>
</evidence>
<dbReference type="PANTHER" id="PTHR45138">
    <property type="entry name" value="REGULATORY COMPONENTS OF SENSORY TRANSDUCTION SYSTEM"/>
    <property type="match status" value="1"/>
</dbReference>
<evidence type="ECO:0000313" key="2">
    <source>
        <dbReference type="EMBL" id="RYU10152.1"/>
    </source>
</evidence>
<dbReference type="Proteomes" id="UP000291189">
    <property type="component" value="Unassembled WGS sequence"/>
</dbReference>
<dbReference type="AlphaFoldDB" id="A0A4Q5IVV9"/>
<comment type="caution">
    <text evidence="2">The sequence shown here is derived from an EMBL/GenBank/DDBJ whole genome shotgun (WGS) entry which is preliminary data.</text>
</comment>
<dbReference type="RefSeq" id="WP_129988590.1">
    <property type="nucleotide sequence ID" value="NZ_SDPU01000032.1"/>
</dbReference>
<dbReference type="Gene3D" id="3.30.70.270">
    <property type="match status" value="1"/>
</dbReference>
<dbReference type="Gene3D" id="3.30.450.40">
    <property type="match status" value="1"/>
</dbReference>
<dbReference type="InterPro" id="IPR000160">
    <property type="entry name" value="GGDEF_dom"/>
</dbReference>
<dbReference type="Pfam" id="PF01590">
    <property type="entry name" value="GAF"/>
    <property type="match status" value="1"/>
</dbReference>
<dbReference type="InterPro" id="IPR029016">
    <property type="entry name" value="GAF-like_dom_sf"/>
</dbReference>
<dbReference type="GO" id="GO:1902201">
    <property type="term" value="P:negative regulation of bacterial-type flagellum-dependent cell motility"/>
    <property type="evidence" value="ECO:0007669"/>
    <property type="project" value="TreeGrafter"/>
</dbReference>
<organism evidence="2 3">
    <name type="scientific">Nocardioides iriomotensis</name>
    <dbReference type="NCBI Taxonomy" id="715784"/>
    <lineage>
        <taxon>Bacteria</taxon>
        <taxon>Bacillati</taxon>
        <taxon>Actinomycetota</taxon>
        <taxon>Actinomycetes</taxon>
        <taxon>Propionibacteriales</taxon>
        <taxon>Nocardioidaceae</taxon>
        <taxon>Nocardioides</taxon>
    </lineage>
</organism>
<dbReference type="SUPFAM" id="SSF55073">
    <property type="entry name" value="Nucleotide cyclase"/>
    <property type="match status" value="1"/>
</dbReference>
<dbReference type="InterPro" id="IPR029787">
    <property type="entry name" value="Nucleotide_cyclase"/>
</dbReference>
<keyword evidence="3" id="KW-1185">Reference proteome</keyword>
<protein>
    <submittedName>
        <fullName evidence="2">Sensor domain-containing diguanylate cyclase</fullName>
    </submittedName>
</protein>
<sequence length="352" mass="38719">MRRKDADENRIRSLAALARVLSRPDTLHRLLELSAEEALRTLRAASVSVSRLQPDGVSVRTIVNVGDLGPHEERWPQNEVHEMQELTGLDVASEHLVTWSYHLDSPATPPAEKELLRALGKGSSVSTPLVVEGELWGEVYATRHRFDDPFDADDIAYLEAMIAIMAGAMARVAREESLAQLAYHDPLTGLLNRRAIDDHARIAFEVPRGMTRQVGVVALDINGLKLTNDHYGHPAGDELIRRVAGDLVRSFAVLSACVVGRVGGDEFTVLSVDRSVDPLVEVADQVIARSWEKNPTTALSGGVAHAELSDHLRITPSEMFAAADRALYVAKRERRRHAVMAEPLEPAAEHDE</sequence>
<evidence type="ECO:0000313" key="3">
    <source>
        <dbReference type="Proteomes" id="UP000291189"/>
    </source>
</evidence>
<dbReference type="GO" id="GO:0052621">
    <property type="term" value="F:diguanylate cyclase activity"/>
    <property type="evidence" value="ECO:0007669"/>
    <property type="project" value="TreeGrafter"/>
</dbReference>
<dbReference type="PROSITE" id="PS50887">
    <property type="entry name" value="GGDEF"/>
    <property type="match status" value="1"/>
</dbReference>
<reference evidence="2 3" key="1">
    <citation type="submission" date="2019-01" db="EMBL/GenBank/DDBJ databases">
        <title>Nocardioides guangzhouensis sp. nov., an actinobacterium isolated from soil.</title>
        <authorList>
            <person name="Fu Y."/>
            <person name="Cai Y."/>
            <person name="Lin Z."/>
            <person name="Chen P."/>
        </authorList>
    </citation>
    <scope>NUCLEOTIDE SEQUENCE [LARGE SCALE GENOMIC DNA]</scope>
    <source>
        <strain evidence="2 3">NBRC 105384</strain>
    </source>
</reference>
<dbReference type="InterPro" id="IPR050469">
    <property type="entry name" value="Diguanylate_Cyclase"/>
</dbReference>
<dbReference type="InterPro" id="IPR003018">
    <property type="entry name" value="GAF"/>
</dbReference>
<dbReference type="SMART" id="SM00267">
    <property type="entry name" value="GGDEF"/>
    <property type="match status" value="1"/>
</dbReference>
<feature type="domain" description="GGDEF" evidence="1">
    <location>
        <begin position="212"/>
        <end position="343"/>
    </location>
</feature>
<dbReference type="GO" id="GO:0043709">
    <property type="term" value="P:cell adhesion involved in single-species biofilm formation"/>
    <property type="evidence" value="ECO:0007669"/>
    <property type="project" value="TreeGrafter"/>
</dbReference>
<dbReference type="EMBL" id="SDPU01000032">
    <property type="protein sequence ID" value="RYU10152.1"/>
    <property type="molecule type" value="Genomic_DNA"/>
</dbReference>
<gene>
    <name evidence="2" type="ORF">ETU37_17205</name>
</gene>
<dbReference type="GO" id="GO:0005886">
    <property type="term" value="C:plasma membrane"/>
    <property type="evidence" value="ECO:0007669"/>
    <property type="project" value="TreeGrafter"/>
</dbReference>
<dbReference type="CDD" id="cd01949">
    <property type="entry name" value="GGDEF"/>
    <property type="match status" value="1"/>
</dbReference>
<proteinExistence type="predicted"/>
<name>A0A4Q5IVV9_9ACTN</name>
<dbReference type="InterPro" id="IPR043128">
    <property type="entry name" value="Rev_trsase/Diguanyl_cyclase"/>
</dbReference>
<dbReference type="Pfam" id="PF00990">
    <property type="entry name" value="GGDEF"/>
    <property type="match status" value="1"/>
</dbReference>
<accession>A0A4Q5IVV9</accession>
<dbReference type="PANTHER" id="PTHR45138:SF24">
    <property type="entry name" value="DIGUANYLATE CYCLASE DGCC-RELATED"/>
    <property type="match status" value="1"/>
</dbReference>
<dbReference type="NCBIfam" id="TIGR00254">
    <property type="entry name" value="GGDEF"/>
    <property type="match status" value="1"/>
</dbReference>